<dbReference type="RefSeq" id="WP_183972080.1">
    <property type="nucleotide sequence ID" value="NZ_JACIBY010000002.1"/>
</dbReference>
<dbReference type="Proteomes" id="UP000541352">
    <property type="component" value="Unassembled WGS sequence"/>
</dbReference>
<comment type="caution">
    <text evidence="2">The sequence shown here is derived from an EMBL/GenBank/DDBJ whole genome shotgun (WGS) entry which is preliminary data.</text>
</comment>
<keyword evidence="1" id="KW-1133">Transmembrane helix</keyword>
<keyword evidence="3" id="KW-1185">Reference proteome</keyword>
<reference evidence="2 3" key="1">
    <citation type="submission" date="2020-08" db="EMBL/GenBank/DDBJ databases">
        <title>Genomic Encyclopedia of Type Strains, Phase IV (KMG-IV): sequencing the most valuable type-strain genomes for metagenomic binning, comparative biology and taxonomic classification.</title>
        <authorList>
            <person name="Goeker M."/>
        </authorList>
    </citation>
    <scope>NUCLEOTIDE SEQUENCE [LARGE SCALE GENOMIC DNA]</scope>
    <source>
        <strain evidence="2 3">DSM 17976</strain>
    </source>
</reference>
<feature type="transmembrane region" description="Helical" evidence="1">
    <location>
        <begin position="536"/>
        <end position="554"/>
    </location>
</feature>
<gene>
    <name evidence="2" type="ORF">FHS57_001349</name>
</gene>
<keyword evidence="1" id="KW-0472">Membrane</keyword>
<feature type="transmembrane region" description="Helical" evidence="1">
    <location>
        <begin position="372"/>
        <end position="398"/>
    </location>
</feature>
<evidence type="ECO:0008006" key="4">
    <source>
        <dbReference type="Google" id="ProtNLM"/>
    </source>
</evidence>
<proteinExistence type="predicted"/>
<feature type="transmembrane region" description="Helical" evidence="1">
    <location>
        <begin position="445"/>
        <end position="467"/>
    </location>
</feature>
<sequence>MRNQFDFRRLLPHLLAIIGFLALAIMYMSPVLKGQQLAMGDVDRFIALQSEIRKYASEYIGWTNSLFGGMPTFLVGGDYSNGIFIKIHGLIYTLFNIKATFIGMYLIGAYLMLRGFRCDLWTSILGAIGYAFFTYNFQIIEAGHTAKVYAVAYLPLMAAGVIFGFNQRPWLGAVLLSLGLGLQIHANHPQITYYSAIVLGILAIFETIRAVKNGAVKSLIIFFGASAIFCALALATNTSRLWTLYDHSKETIRGGSELTPVKGEAASTGNSDSKGLTKDYAFAWSYGKLESLTLLIPDFSGGSSGGELDTKSESYKTLTRYGVDGQNAAQFAYQLPTYWGDQTFVGGGVYSGAIICFLFVLGLFYAEKRYRIPFLIAGIFTLMLGWGGNFTALNYFLFDYIPGFNKFRSVSMILSLTQFCMIIIASLGVKQLIENRPSWEEFKKPFFISLGSTAGLALILAIVPSLVGLRSDNDAAFVEQMAQSFGNNKAAANDLYNALLDDRASMLRSDALRTVLFILLAAAVLWAFITNKLKNTTAVVGIISALTLIDMWSVNKRYLNNDDFRPKFESAQNVEPNAADQQILRDTDPDYRVLDVTSNPFADPRASAFHKSVGGYSASKLRRTQDLIERQMVKNNMAVFNMLNTKYFIVPDEKKQPVVQQNPGALGNAWFVRELKMVNNPDEEMAALDNFNPGKTAVVDKRFADILKGAQPSADSTGTIRLTNYHPTKLAYESNTSSPQIAVFSEMYYKGNEDWKSYIDGKETPHFRADYVLRAMVIPAGKHTIEFKFDAKTVSQGQKIDLYASIAWLLLIGGALFLDFRTKKQA</sequence>
<feature type="transmembrane region" description="Helical" evidence="1">
    <location>
        <begin position="344"/>
        <end position="365"/>
    </location>
</feature>
<keyword evidence="1" id="KW-0812">Transmembrane</keyword>
<evidence type="ECO:0000256" key="1">
    <source>
        <dbReference type="SAM" id="Phobius"/>
    </source>
</evidence>
<feature type="transmembrane region" description="Helical" evidence="1">
    <location>
        <begin position="90"/>
        <end position="113"/>
    </location>
</feature>
<feature type="transmembrane region" description="Helical" evidence="1">
    <location>
        <begin position="192"/>
        <end position="211"/>
    </location>
</feature>
<dbReference type="AlphaFoldDB" id="A0A7W5ZIN6"/>
<name>A0A7W5ZIN6_9BACT</name>
<dbReference type="EMBL" id="JACIBY010000002">
    <property type="protein sequence ID" value="MBB3837355.1"/>
    <property type="molecule type" value="Genomic_DNA"/>
</dbReference>
<protein>
    <recommendedName>
        <fullName evidence="4">YfhO family protein</fullName>
    </recommendedName>
</protein>
<feature type="transmembrane region" description="Helical" evidence="1">
    <location>
        <begin position="120"/>
        <end position="140"/>
    </location>
</feature>
<feature type="transmembrane region" description="Helical" evidence="1">
    <location>
        <begin position="410"/>
        <end position="433"/>
    </location>
</feature>
<feature type="transmembrane region" description="Helical" evidence="1">
    <location>
        <begin position="146"/>
        <end position="165"/>
    </location>
</feature>
<evidence type="ECO:0000313" key="2">
    <source>
        <dbReference type="EMBL" id="MBB3837355.1"/>
    </source>
</evidence>
<dbReference type="InterPro" id="IPR018580">
    <property type="entry name" value="Uncharacterised_YfhO"/>
</dbReference>
<evidence type="ECO:0000313" key="3">
    <source>
        <dbReference type="Proteomes" id="UP000541352"/>
    </source>
</evidence>
<dbReference type="PANTHER" id="PTHR38454">
    <property type="entry name" value="INTEGRAL MEMBRANE PROTEIN-RELATED"/>
    <property type="match status" value="1"/>
</dbReference>
<feature type="transmembrane region" description="Helical" evidence="1">
    <location>
        <begin position="218"/>
        <end position="236"/>
    </location>
</feature>
<feature type="transmembrane region" description="Helical" evidence="1">
    <location>
        <begin position="511"/>
        <end position="529"/>
    </location>
</feature>
<accession>A0A7W5ZIN6</accession>
<organism evidence="2 3">
    <name type="scientific">Runella defluvii</name>
    <dbReference type="NCBI Taxonomy" id="370973"/>
    <lineage>
        <taxon>Bacteria</taxon>
        <taxon>Pseudomonadati</taxon>
        <taxon>Bacteroidota</taxon>
        <taxon>Cytophagia</taxon>
        <taxon>Cytophagales</taxon>
        <taxon>Spirosomataceae</taxon>
        <taxon>Runella</taxon>
    </lineage>
</organism>
<dbReference type="PANTHER" id="PTHR38454:SF1">
    <property type="entry name" value="INTEGRAL MEMBRANE PROTEIN"/>
    <property type="match status" value="1"/>
</dbReference>